<feature type="region of interest" description="Disordered" evidence="1">
    <location>
        <begin position="80"/>
        <end position="113"/>
    </location>
</feature>
<dbReference type="InParanoid" id="A0A2V0P4G6"/>
<accession>A0A2V0P4G6</accession>
<evidence type="ECO:0000313" key="2">
    <source>
        <dbReference type="EMBL" id="GBF92087.1"/>
    </source>
</evidence>
<feature type="compositionally biased region" description="Pro residues" evidence="1">
    <location>
        <begin position="275"/>
        <end position="285"/>
    </location>
</feature>
<feature type="compositionally biased region" description="Low complexity" evidence="1">
    <location>
        <begin position="89"/>
        <end position="100"/>
    </location>
</feature>
<reference evidence="2 3" key="1">
    <citation type="journal article" date="2018" name="Sci. Rep.">
        <title>Raphidocelis subcapitata (=Pseudokirchneriella subcapitata) provides an insight into genome evolution and environmental adaptations in the Sphaeropleales.</title>
        <authorList>
            <person name="Suzuki S."/>
            <person name="Yamaguchi H."/>
            <person name="Nakajima N."/>
            <person name="Kawachi M."/>
        </authorList>
    </citation>
    <scope>NUCLEOTIDE SEQUENCE [LARGE SCALE GENOMIC DNA]</scope>
    <source>
        <strain evidence="2 3">NIES-35</strain>
    </source>
</reference>
<organism evidence="2 3">
    <name type="scientific">Raphidocelis subcapitata</name>
    <dbReference type="NCBI Taxonomy" id="307507"/>
    <lineage>
        <taxon>Eukaryota</taxon>
        <taxon>Viridiplantae</taxon>
        <taxon>Chlorophyta</taxon>
        <taxon>core chlorophytes</taxon>
        <taxon>Chlorophyceae</taxon>
        <taxon>CS clade</taxon>
        <taxon>Sphaeropleales</taxon>
        <taxon>Selenastraceae</taxon>
        <taxon>Raphidocelis</taxon>
    </lineage>
</organism>
<evidence type="ECO:0000313" key="3">
    <source>
        <dbReference type="Proteomes" id="UP000247498"/>
    </source>
</evidence>
<protein>
    <submittedName>
        <fullName evidence="2">Uncharacterized protein</fullName>
    </submittedName>
</protein>
<proteinExistence type="predicted"/>
<dbReference type="Proteomes" id="UP000247498">
    <property type="component" value="Unassembled WGS sequence"/>
</dbReference>
<gene>
    <name evidence="2" type="ORF">Rsub_04434</name>
</gene>
<feature type="compositionally biased region" description="Basic residues" evidence="1">
    <location>
        <begin position="513"/>
        <end position="525"/>
    </location>
</feature>
<feature type="region of interest" description="Disordered" evidence="1">
    <location>
        <begin position="235"/>
        <end position="293"/>
    </location>
</feature>
<comment type="caution">
    <text evidence="2">The sequence shown here is derived from an EMBL/GenBank/DDBJ whole genome shotgun (WGS) entry which is preliminary data.</text>
</comment>
<name>A0A2V0P4G6_9CHLO</name>
<dbReference type="AlphaFoldDB" id="A0A2V0P4G6"/>
<dbReference type="OrthoDB" id="551748at2759"/>
<evidence type="ECO:0000256" key="1">
    <source>
        <dbReference type="SAM" id="MobiDB-lite"/>
    </source>
</evidence>
<feature type="compositionally biased region" description="Low complexity" evidence="1">
    <location>
        <begin position="493"/>
        <end position="512"/>
    </location>
</feature>
<keyword evidence="3" id="KW-1185">Reference proteome</keyword>
<feature type="region of interest" description="Disordered" evidence="1">
    <location>
        <begin position="484"/>
        <end position="525"/>
    </location>
</feature>
<feature type="compositionally biased region" description="Pro residues" evidence="1">
    <location>
        <begin position="101"/>
        <end position="112"/>
    </location>
</feature>
<feature type="region of interest" description="Disordered" evidence="1">
    <location>
        <begin position="184"/>
        <end position="205"/>
    </location>
</feature>
<sequence length="525" mass="51529">MAAHVAALSLEAYLELHAALTAGSPHGAARAVSAIEEPYFRLQDLRQLLLVHGLAAGKFARGDMLRAMVGCPLIDPTSAEAAAGGGGEPARPAAASLVPAAAPPPSPPPPPLHAADLVALGWAEGPGDALQAALQSAPPLLLPRLPAAAAGADGSSGAPAAAPPAAAAAQQLAAAGGAAEAAALASPPTAAERAPQQPAAPPAAVAGQLDQGALLALLQQHGLLPANLAPGAGAPQLAAAAPGSSPAVPPLKQPQPQQQLAGGAWQTEGGHGSTQPPPTQPPAEPEPQAAEHPHTDWLRGQLAVFASLPGCRAAAREELGEPGAAALAGRRVAFVLPQEMEVDAGRGAVLRLPAGVFQGRAIRFLGTACRPALCETTCAGGHFFYAAKIIPPPPDALEAMAAAAASTAAGAAAAAASGSEAAAAPGARTAPTAGDYAVALSRPIELELDLHPRLRAREAGGLLLLDAEALQDAWVLLERGEPVPAGGGGGGEQAAAEEAAGKAAAAQAAPARGRGRPAAKRSRRG</sequence>
<feature type="compositionally biased region" description="Low complexity" evidence="1">
    <location>
        <begin position="235"/>
        <end position="246"/>
    </location>
</feature>
<dbReference type="EMBL" id="BDRX01000029">
    <property type="protein sequence ID" value="GBF92087.1"/>
    <property type="molecule type" value="Genomic_DNA"/>
</dbReference>